<sequence length="348" mass="36509">MAMASSALSCSRALLLILLVAVMPVRSATELQRVSITRTVVECYPSPAPSNATQFGASVLSLLASLPSAAAPTGFASLRSGGAFARGLCFGEATPPACQQCLSLAATSLTSSRGASRHRRAGIWTDGCFASYADANATTPDEDAQRPRVISVPADARARNATALDLEQLAAVAQFLAPRAAASDGMLAVADAPAVAWDYATRSNVRVLAQCARDRSAAECDRCIEYSARVAAACCWGLDPWRDGVAAAVVGFNCYLRFDVSTVPVPLRQRIGMVANDHLTLTVVLGALVVVLVVGGVVRLVQKMYYCWMVRKIRAANNARNVAARSAAAAAAGPQVRVELVRVVRAQA</sequence>
<protein>
    <submittedName>
        <fullName evidence="1">Uncharacterized protein</fullName>
    </submittedName>
</protein>
<organism evidence="1 2">
    <name type="scientific">Avena sativa</name>
    <name type="common">Oat</name>
    <dbReference type="NCBI Taxonomy" id="4498"/>
    <lineage>
        <taxon>Eukaryota</taxon>
        <taxon>Viridiplantae</taxon>
        <taxon>Streptophyta</taxon>
        <taxon>Embryophyta</taxon>
        <taxon>Tracheophyta</taxon>
        <taxon>Spermatophyta</taxon>
        <taxon>Magnoliopsida</taxon>
        <taxon>Liliopsida</taxon>
        <taxon>Poales</taxon>
        <taxon>Poaceae</taxon>
        <taxon>BOP clade</taxon>
        <taxon>Pooideae</taxon>
        <taxon>Poodae</taxon>
        <taxon>Poeae</taxon>
        <taxon>Poeae Chloroplast Group 1 (Aveneae type)</taxon>
        <taxon>Aveninae</taxon>
        <taxon>Avena</taxon>
    </lineage>
</organism>
<evidence type="ECO:0000313" key="1">
    <source>
        <dbReference type="EnsemblPlants" id="AVESA.00010b.r2.6AG1059840.1.CDS"/>
    </source>
</evidence>
<dbReference type="Proteomes" id="UP001732700">
    <property type="component" value="Chromosome 6A"/>
</dbReference>
<evidence type="ECO:0000313" key="2">
    <source>
        <dbReference type="Proteomes" id="UP001732700"/>
    </source>
</evidence>
<dbReference type="EnsemblPlants" id="AVESA.00010b.r2.6AG1059840.1">
    <property type="protein sequence ID" value="AVESA.00010b.r2.6AG1059840.1.CDS"/>
    <property type="gene ID" value="AVESA.00010b.r2.6AG1059840"/>
</dbReference>
<proteinExistence type="predicted"/>
<reference evidence="1" key="1">
    <citation type="submission" date="2021-05" db="EMBL/GenBank/DDBJ databases">
        <authorList>
            <person name="Scholz U."/>
            <person name="Mascher M."/>
            <person name="Fiebig A."/>
        </authorList>
    </citation>
    <scope>NUCLEOTIDE SEQUENCE [LARGE SCALE GENOMIC DNA]</scope>
</reference>
<name>A0ACD5Z0Q9_AVESA</name>
<keyword evidence="2" id="KW-1185">Reference proteome</keyword>
<accession>A0ACD5Z0Q9</accession>
<reference evidence="1" key="2">
    <citation type="submission" date="2025-09" db="UniProtKB">
        <authorList>
            <consortium name="EnsemblPlants"/>
        </authorList>
    </citation>
    <scope>IDENTIFICATION</scope>
</reference>